<accession>A0A8J8MI29</accession>
<organism evidence="2 3">
    <name type="scientific">Vallitalea pronyensis</name>
    <dbReference type="NCBI Taxonomy" id="1348613"/>
    <lineage>
        <taxon>Bacteria</taxon>
        <taxon>Bacillati</taxon>
        <taxon>Bacillota</taxon>
        <taxon>Clostridia</taxon>
        <taxon>Lachnospirales</taxon>
        <taxon>Vallitaleaceae</taxon>
        <taxon>Vallitalea</taxon>
    </lineage>
</organism>
<evidence type="ECO:0000313" key="3">
    <source>
        <dbReference type="Proteomes" id="UP000683246"/>
    </source>
</evidence>
<name>A0A8J8MI29_9FIRM</name>
<gene>
    <name evidence="2" type="ORF">HZI73_05020</name>
</gene>
<reference evidence="2" key="1">
    <citation type="submission" date="2020-07" db="EMBL/GenBank/DDBJ databases">
        <title>Vallitalea pronyensis genome.</title>
        <authorList>
            <person name="Postec A."/>
        </authorList>
    </citation>
    <scope>NUCLEOTIDE SEQUENCE</scope>
    <source>
        <strain evidence="2">FatNI3</strain>
    </source>
</reference>
<dbReference type="PANTHER" id="PTHR35580">
    <property type="entry name" value="CELL SURFACE GLYCOPROTEIN (S-LAYER PROTEIN)-LIKE PROTEIN"/>
    <property type="match status" value="1"/>
</dbReference>
<evidence type="ECO:0000259" key="1">
    <source>
        <dbReference type="Pfam" id="PF25778"/>
    </source>
</evidence>
<dbReference type="InterPro" id="IPR052918">
    <property type="entry name" value="Motility_Chemotaxis_Reg"/>
</dbReference>
<keyword evidence="3" id="KW-1185">Reference proteome</keyword>
<dbReference type="InterPro" id="IPR057708">
    <property type="entry name" value="DUF7948"/>
</dbReference>
<dbReference type="InterPro" id="IPR010620">
    <property type="entry name" value="SBBP_repeat"/>
</dbReference>
<dbReference type="Pfam" id="PF25778">
    <property type="entry name" value="DUF7948"/>
    <property type="match status" value="1"/>
</dbReference>
<dbReference type="Proteomes" id="UP000683246">
    <property type="component" value="Chromosome"/>
</dbReference>
<evidence type="ECO:0000313" key="2">
    <source>
        <dbReference type="EMBL" id="QUI21693.1"/>
    </source>
</evidence>
<dbReference type="RefSeq" id="WP_212697164.1">
    <property type="nucleotide sequence ID" value="NZ_CP058649.1"/>
</dbReference>
<dbReference type="KEGG" id="vpy:HZI73_05020"/>
<dbReference type="AlphaFoldDB" id="A0A8J8MI29"/>
<feature type="domain" description="DUF7948" evidence="1">
    <location>
        <begin position="36"/>
        <end position="256"/>
    </location>
</feature>
<dbReference type="EMBL" id="CP058649">
    <property type="protein sequence ID" value="QUI21693.1"/>
    <property type="molecule type" value="Genomic_DNA"/>
</dbReference>
<dbReference type="Pfam" id="PF06739">
    <property type="entry name" value="SBBP"/>
    <property type="match status" value="7"/>
</dbReference>
<proteinExistence type="predicted"/>
<dbReference type="PANTHER" id="PTHR35580:SF1">
    <property type="entry name" value="PHYTASE-LIKE DOMAIN-CONTAINING PROTEIN"/>
    <property type="match status" value="1"/>
</dbReference>
<protein>
    <submittedName>
        <fullName evidence="2">SBBP repeat-containing protein</fullName>
    </submittedName>
</protein>
<sequence length="737" mass="78714">MSIIGNASEEKKDTKTVLTAKKDNVRHNISRLPMYFIPNAGQIDSRVKYYTKGRNIGFYFTEEEVVLSFIKESLQKDTNNKDTMEKDLSENEEDEQRIALAMHFIDANPDVKIEGQMKDTGKVNYFKGNNSEKWFTDLSTYRKVVYKNLWKGIDLVFYGTNGQLKYEFIVYPGADYQDIVLSYEGSHDISLDHEGNLLIKNDWGVLVDKAPLSYQEIEGRKQLLHSSFVVKHGDNSVYCFEIGKDYNPNYPIRIDPGLIYSTYIGGNAADQGTGIAIDSSGNAYVTGITSSLDFPTTTGVFQPTFGGGFSDAFISKLNNEGTALIYSTYLGGSGAEFGSFIAVDSGRNAYVTGQTSSLDFPTTAGVFQPGFGGGPQDAFVTKLNATGTALIYSTYLGGSGFDAGSSILVDNANNVYVTGGTFSVNFPVTAGVFQPVLAGSQDAFVTKINAMGTALIYSTYLGGSGSESGVDIKIDNGGNAYVTGLTTSADFPTTAGAFQTVFGGGTFDIFVTKINPTATGLVYSTYIGGNMSDRGFSIAIDTTGNAYVTGETDSLNFPTTPGAFQPAFSGGIVDAFVTKLNAAGSALIYSTYLGGSDTDIGNGIAVDSGGSAYVAGPTCSPNFPTTKGAFQRNLAGSNDLFITRLNAQGTGLIYSTYLGGTDSESGGRIAIDNKGNAYVTGRTFSSNFPVTEGAFQTMLAGQSDVFVSKIDTELIISPKIRVRNQNMTAMVYESDSN</sequence>